<name>A0A941FP36_9BACI</name>
<dbReference type="EMBL" id="JAGTPW010000003">
    <property type="protein sequence ID" value="MBR8644031.1"/>
    <property type="molecule type" value="Genomic_DNA"/>
</dbReference>
<gene>
    <name evidence="1" type="ORF">KEH51_02815</name>
</gene>
<comment type="caution">
    <text evidence="1">The sequence shown here is derived from an EMBL/GenBank/DDBJ whole genome shotgun (WGS) entry which is preliminary data.</text>
</comment>
<accession>A0A941FP36</accession>
<evidence type="ECO:0000313" key="1">
    <source>
        <dbReference type="EMBL" id="MBR8644031.1"/>
    </source>
</evidence>
<proteinExistence type="predicted"/>
<dbReference type="Proteomes" id="UP000680045">
    <property type="component" value="Unassembled WGS sequence"/>
</dbReference>
<dbReference type="AlphaFoldDB" id="A0A941FP36"/>
<organism evidence="1 2">
    <name type="scientific">Peribacillus frigoritolerans</name>
    <dbReference type="NCBI Taxonomy" id="450367"/>
    <lineage>
        <taxon>Bacteria</taxon>
        <taxon>Bacillati</taxon>
        <taxon>Bacillota</taxon>
        <taxon>Bacilli</taxon>
        <taxon>Bacillales</taxon>
        <taxon>Bacillaceae</taxon>
        <taxon>Peribacillus</taxon>
    </lineage>
</organism>
<evidence type="ECO:0000313" key="2">
    <source>
        <dbReference type="Proteomes" id="UP000680045"/>
    </source>
</evidence>
<sequence length="118" mass="14117">MNPENMKTPLEVLNEYNLSDFLMTSIKRNSTKKPLFKLNPLFENYFKVCSEDLPYKDIYKADSMFPQEFHKQVKQIAERGKLKKSGKYHELSVLAEREKKNFLLKGLRWHENHCLFCK</sequence>
<protein>
    <submittedName>
        <fullName evidence="1">Uncharacterized protein</fullName>
    </submittedName>
</protein>
<reference evidence="1" key="1">
    <citation type="submission" date="2021-04" db="EMBL/GenBank/DDBJ databases">
        <title>Whole genome sequencing of Enterococci isolates from hospitalized patients.</title>
        <authorList>
            <person name="Ogoti B.M."/>
            <person name="Onyambu F.G."/>
        </authorList>
    </citation>
    <scope>NUCLEOTIDE SEQUENCE</scope>
    <source>
        <strain evidence="1">242</strain>
    </source>
</reference>